<dbReference type="GO" id="GO:0005634">
    <property type="term" value="C:nucleus"/>
    <property type="evidence" value="ECO:0007669"/>
    <property type="project" value="TreeGrafter"/>
</dbReference>
<dbReference type="SMART" id="SM00220">
    <property type="entry name" value="S_TKc"/>
    <property type="match status" value="1"/>
</dbReference>
<keyword evidence="7" id="KW-1185">Reference proteome</keyword>
<evidence type="ECO:0000256" key="1">
    <source>
        <dbReference type="ARBA" id="ARBA00022679"/>
    </source>
</evidence>
<evidence type="ECO:0000256" key="4">
    <source>
        <dbReference type="ARBA" id="ARBA00022840"/>
    </source>
</evidence>
<dbReference type="Proteomes" id="UP000489600">
    <property type="component" value="Unassembled WGS sequence"/>
</dbReference>
<dbReference type="EMBL" id="CABITT030000005">
    <property type="protein sequence ID" value="VVB03998.1"/>
    <property type="molecule type" value="Genomic_DNA"/>
</dbReference>
<comment type="caution">
    <text evidence="6">The sequence shown here is derived from an EMBL/GenBank/DDBJ whole genome shotgun (WGS) entry which is preliminary data.</text>
</comment>
<reference evidence="6" key="1">
    <citation type="submission" date="2019-07" db="EMBL/GenBank/DDBJ databases">
        <authorList>
            <person name="Dittberner H."/>
        </authorList>
    </citation>
    <scope>NUCLEOTIDE SEQUENCE [LARGE SCALE GENOMIC DNA]</scope>
</reference>
<keyword evidence="1" id="KW-0808">Transferase</keyword>
<dbReference type="InterPro" id="IPR050339">
    <property type="entry name" value="CC_SR_Kinase"/>
</dbReference>
<dbReference type="GO" id="GO:0005524">
    <property type="term" value="F:ATP binding"/>
    <property type="evidence" value="ECO:0007669"/>
    <property type="project" value="UniProtKB-KW"/>
</dbReference>
<evidence type="ECO:0000313" key="7">
    <source>
        <dbReference type="Proteomes" id="UP000489600"/>
    </source>
</evidence>
<dbReference type="SUPFAM" id="SSF56112">
    <property type="entry name" value="Protein kinase-like (PK-like)"/>
    <property type="match status" value="1"/>
</dbReference>
<keyword evidence="3" id="KW-0418">Kinase</keyword>
<dbReference type="Gene3D" id="1.10.510.10">
    <property type="entry name" value="Transferase(Phosphotransferase) domain 1"/>
    <property type="match status" value="1"/>
</dbReference>
<evidence type="ECO:0000256" key="3">
    <source>
        <dbReference type="ARBA" id="ARBA00022777"/>
    </source>
</evidence>
<name>A0A565BRJ9_9BRAS</name>
<dbReference type="PROSITE" id="PS50011">
    <property type="entry name" value="PROTEIN_KINASE_DOM"/>
    <property type="match status" value="1"/>
</dbReference>
<gene>
    <name evidence="6" type="ORF">ANE_LOCUS14442</name>
</gene>
<dbReference type="InterPro" id="IPR000719">
    <property type="entry name" value="Prot_kinase_dom"/>
</dbReference>
<dbReference type="Pfam" id="PF00069">
    <property type="entry name" value="Pkinase"/>
    <property type="match status" value="1"/>
</dbReference>
<organism evidence="6 7">
    <name type="scientific">Arabis nemorensis</name>
    <dbReference type="NCBI Taxonomy" id="586526"/>
    <lineage>
        <taxon>Eukaryota</taxon>
        <taxon>Viridiplantae</taxon>
        <taxon>Streptophyta</taxon>
        <taxon>Embryophyta</taxon>
        <taxon>Tracheophyta</taxon>
        <taxon>Spermatophyta</taxon>
        <taxon>Magnoliopsida</taxon>
        <taxon>eudicotyledons</taxon>
        <taxon>Gunneridae</taxon>
        <taxon>Pentapetalae</taxon>
        <taxon>rosids</taxon>
        <taxon>malvids</taxon>
        <taxon>Brassicales</taxon>
        <taxon>Brassicaceae</taxon>
        <taxon>Arabideae</taxon>
        <taxon>Arabis</taxon>
    </lineage>
</organism>
<evidence type="ECO:0000256" key="2">
    <source>
        <dbReference type="ARBA" id="ARBA00022741"/>
    </source>
</evidence>
<dbReference type="PANTHER" id="PTHR11042">
    <property type="entry name" value="EUKARYOTIC TRANSLATION INITIATION FACTOR 2-ALPHA KINASE EIF2-ALPHA KINASE -RELATED"/>
    <property type="match status" value="1"/>
</dbReference>
<evidence type="ECO:0000259" key="5">
    <source>
        <dbReference type="PROSITE" id="PS50011"/>
    </source>
</evidence>
<feature type="domain" description="Protein kinase" evidence="5">
    <location>
        <begin position="1"/>
        <end position="167"/>
    </location>
</feature>
<dbReference type="PANTHER" id="PTHR11042:SF136">
    <property type="entry name" value="EIF-2-ALPHA KINASE GCN2"/>
    <property type="match status" value="1"/>
</dbReference>
<keyword evidence="4" id="KW-0067">ATP-binding</keyword>
<dbReference type="GO" id="GO:0004694">
    <property type="term" value="F:eukaryotic translation initiation factor 2alpha kinase activity"/>
    <property type="evidence" value="ECO:0007669"/>
    <property type="project" value="TreeGrafter"/>
</dbReference>
<accession>A0A565BRJ9</accession>
<dbReference type="GO" id="GO:0005829">
    <property type="term" value="C:cytosol"/>
    <property type="evidence" value="ECO:0007669"/>
    <property type="project" value="TreeGrafter"/>
</dbReference>
<keyword evidence="2" id="KW-0547">Nucleotide-binding</keyword>
<evidence type="ECO:0000313" key="6">
    <source>
        <dbReference type="EMBL" id="VVB03998.1"/>
    </source>
</evidence>
<sequence>MLYKASTCCSLLSGLSDHLQGYKFDEDFAWRKIHQIAQGLGLIHDNGTVHRDLTPKNIFFDAKGDVKIGDFGLDVDVAGSRAENTRSEDGAFYYKAPEIGDHSVSTMDQKLWHLFTTGMGRVDVLTKLKNNELPPKWVSRFSQHASLLQRLVSRTEEEKLESKKASC</sequence>
<dbReference type="OrthoDB" id="341578at2759"/>
<dbReference type="InterPro" id="IPR011009">
    <property type="entry name" value="Kinase-like_dom_sf"/>
</dbReference>
<protein>
    <recommendedName>
        <fullName evidence="5">Protein kinase domain-containing protein</fullName>
    </recommendedName>
</protein>
<dbReference type="AlphaFoldDB" id="A0A565BRJ9"/>
<proteinExistence type="predicted"/>